<evidence type="ECO:0000313" key="5">
    <source>
        <dbReference type="Proteomes" id="UP000199032"/>
    </source>
</evidence>
<dbReference type="InterPro" id="IPR029044">
    <property type="entry name" value="Nucleotide-diphossugar_trans"/>
</dbReference>
<dbReference type="Pfam" id="PF13489">
    <property type="entry name" value="Methyltransf_23"/>
    <property type="match status" value="1"/>
</dbReference>
<dbReference type="Gene3D" id="3.90.550.10">
    <property type="entry name" value="Spore Coat Polysaccharide Biosynthesis Protein SpsA, Chain A"/>
    <property type="match status" value="2"/>
</dbReference>
<protein>
    <submittedName>
        <fullName evidence="4">Uncharacterized protein</fullName>
    </submittedName>
</protein>
<dbReference type="Proteomes" id="UP000199032">
    <property type="component" value="Unassembled WGS sequence"/>
</dbReference>
<dbReference type="STRING" id="1742972.COMA1_40205"/>
<dbReference type="Gene3D" id="3.40.50.2000">
    <property type="entry name" value="Glycogen Phosphorylase B"/>
    <property type="match status" value="3"/>
</dbReference>
<dbReference type="CDD" id="cd02440">
    <property type="entry name" value="AdoMet_MTases"/>
    <property type="match status" value="1"/>
</dbReference>
<dbReference type="InterPro" id="IPR055259">
    <property type="entry name" value="YkvP/CgeB_Glyco_trans-like"/>
</dbReference>
<dbReference type="PANTHER" id="PTHR43179:SF7">
    <property type="entry name" value="RHAMNOSYLTRANSFERASE WBBL"/>
    <property type="match status" value="1"/>
</dbReference>
<evidence type="ECO:0000259" key="3">
    <source>
        <dbReference type="Pfam" id="PF13524"/>
    </source>
</evidence>
<evidence type="ECO:0000259" key="2">
    <source>
        <dbReference type="Pfam" id="PF00535"/>
    </source>
</evidence>
<sequence length="2172" mass="243674">MNRRTAPKVLLLQLEFPTWAQARAWTYPACFGVGEGLRAAGATCTTLPLFANTALSPDRWLEQSRAAVDGQRFDQVWVWLVHAPLTVSILEWISGLAPVRVGIVMESLTYDKADYDWAGHLRGRMQTVAEQASVLTHVLVPDERDVEPLAQRAGVQSLWWPTMVPERFIVPSTSEPCFSTGVFHGHPYGPRRAWVENARLQAHMTFVGPCAPSTRFQTWFDQLQASAITRWYSPATMSAHQIADYITMLQEVREGEFREWMAQLPQWAAIVNLPSLAKFYGGRVYEGMAAGRPVLTYQVPDRPCNNSLFVEGEEVLCFVPDEPESLHACLDRVLHDRALAQRIAANAQRKMRRYHTSERRLADTLRWIESGERPDYGIAQSSELRVEALSVPQPVGSSDPKTTVFVLTVDDPALPACRAALAAQQATSFTLEIIRNVSPFSVAAQKMITDCTTEFFIQVDEDMVLQPDAVAMMEAVMRKAPDDVGMICFHLFDDDRELKIQGVKIYRASLMRKVSFQDVKASEMDLLEQMGQLGIKWILHPDVKGRHGTCYTPETIYRRYKTMYEKDIRQWNCLTADVRRKADRFRETGDPLQLFALLGAVHGIIGAPHVENREKDSRRYDLRELDVFKRLFLSVPPPTQLYDFEKPGISVGNPPIPFAQVQWSHDRIQSVPSDPEHISTTPVAPTMAGPIGREMSQTKNILIVTPYFWPSVGGVEMVAEDLGAGLTEAGFSIQVACHREADRASLVHRGIEIIEVAGPEVMRNGLPVAGGEVAELVASGRYEAVILLGSPINSFFYAMLEIPDLKARRIFFQPTINQEGYDFLRSRPHVRSLFKQLADKTVAVIVLGEQTLDARYCREEGIPVTIIPNGTKTLVPTGDFRLRHGIAKDTFVLLQVANLYRVKNHLGLLKTITPVPSGAKLVMIGHETHETEYVAEVRMALAARPEVLFIPGLDRQGVAEAMQASDLVLLSSQGEVFPLCLLEAMSLRRPWLATPECGTVTAQAGGLVLPLAEFPEAVQILRRHPDFRSRLGQAGYEHWATCFQWEMVLAGWIALVETGKLVKPFEMSAKVAQERGSLWAAYGRLRPDSPASSQDSMRATAKAPVADAIRGCGEQRPTTQDAMISSYEGSMNQDQFYVNLFVDSPHWSTPEPNPDEAARWSKIAAFLEHILRRMRKDRPDASLRIIEIGCGRGWLTNLVSAYGTVEGVEPVTGVVAHARKLFPHYRFETGTAETVLARSDFRPYDVVVCSEVIEHVPHEKKPTFLEGLKRLLTPDGYLILTTPRGEMWERWQTIAPPNQPVEAWVTEQQLEGYLIGQGFVPVDVERIHVEVPTLRYIPSVTAHDLKTRELVPIYQVWVSQRASAKAGRPLMNRPPMVSVIIPTHNRPGRLRTAIESVLRQEYQNFQIIVVNDGTEPVEAVVSEMNRDGRITLVTHDRNRGLAASRNTGLRQATGKYVCYLDDDDRFLPDHLGTLVKRLEVGDCKVAYTDAWRVHERTVNGQITEVQRDRPYSQEFNAHQLLINNYMPVLCVMHERACLDEVGGFDESLYVHEDWDLWIRLATCYSFIHIAKTTAEFAWRIDGSTMSSQSREIFARTAEIIYRKYAPYAAPHAQVVQQQCERLASLRREAAAKRFDCSIIIPVWNKVDLTTQCLVALSEVTDGVSYEVIVVDNGSTDGTQEFLKSLSGDVRVIRNRENLGFAKACNQGAAAATGDYLVFLNNDTIPVKGWLSALVNEVKAHPDVAIVGSKLLYQDRTVQHAGVAIDRRSHTPYHIYRGFAETHPAVNKRRELNAVTGACLLIRPPLFRDVGGFDEGYLNGFEDVDLCFKVRERGHVIVYQPKSVVFHLESQTPGRKQHDAENGRRLLQHWGRAWWLVDDDSLFVGDGYKPVVVCQNGRTEHGLQLLEHSKDRQAWEVVAETQQAGKRRDEVAVARQLARYDEWPADRDVLMWAAGVADAVKQPTIAEAFKRRVATLDGSNGEQITIIREALTKGEVATAEARLELLLKDDPAHAEGLLLKGILCMQREQYEQAETAFGAALQSGIERRKCLMGMGMAAMGRAYPQGAWERFLAVLNEHPDDAEAIYWLLRAGASQNRWQELSEHLHLYTARNPADLAARFAFTSILFRGEQIESARREYDALCKVDPRYDGLAQLGQAIAGREAALAMEAAST</sequence>
<evidence type="ECO:0000313" key="4">
    <source>
        <dbReference type="EMBL" id="CUS37698.1"/>
    </source>
</evidence>
<proteinExistence type="predicted"/>
<dbReference type="CDD" id="cd04186">
    <property type="entry name" value="GT_2_like_c"/>
    <property type="match status" value="1"/>
</dbReference>
<dbReference type="RefSeq" id="WP_090750182.1">
    <property type="nucleotide sequence ID" value="NZ_CZQA01000010.1"/>
</dbReference>
<dbReference type="Gene3D" id="1.25.40.10">
    <property type="entry name" value="Tetratricopeptide repeat domain"/>
    <property type="match status" value="1"/>
</dbReference>
<feature type="domain" description="Glycosyltransferase 2-like" evidence="2">
    <location>
        <begin position="1637"/>
        <end position="1758"/>
    </location>
</feature>
<name>A0A0S4LRG5_9BACT</name>
<dbReference type="Pfam" id="PF00534">
    <property type="entry name" value="Glycos_transf_1"/>
    <property type="match status" value="1"/>
</dbReference>
<dbReference type="SUPFAM" id="SSF48452">
    <property type="entry name" value="TPR-like"/>
    <property type="match status" value="1"/>
</dbReference>
<organism evidence="4 5">
    <name type="scientific">Candidatus Nitrospira nitrosa</name>
    <dbReference type="NCBI Taxonomy" id="1742972"/>
    <lineage>
        <taxon>Bacteria</taxon>
        <taxon>Pseudomonadati</taxon>
        <taxon>Nitrospirota</taxon>
        <taxon>Nitrospiria</taxon>
        <taxon>Nitrospirales</taxon>
        <taxon>Nitrospiraceae</taxon>
        <taxon>Nitrospira</taxon>
    </lineage>
</organism>
<dbReference type="SUPFAM" id="SSF53335">
    <property type="entry name" value="S-adenosyl-L-methionine-dependent methyltransferases"/>
    <property type="match status" value="1"/>
</dbReference>
<dbReference type="InterPro" id="IPR001296">
    <property type="entry name" value="Glyco_trans_1"/>
</dbReference>
<keyword evidence="5" id="KW-1185">Reference proteome</keyword>
<feature type="domain" description="Glycosyl transferase family 1" evidence="1">
    <location>
        <begin position="883"/>
        <end position="999"/>
    </location>
</feature>
<dbReference type="SUPFAM" id="SSF53448">
    <property type="entry name" value="Nucleotide-diphospho-sugar transferases"/>
    <property type="match status" value="3"/>
</dbReference>
<reference evidence="4 5" key="1">
    <citation type="submission" date="2015-10" db="EMBL/GenBank/DDBJ databases">
        <authorList>
            <person name="Gilbert D.G."/>
        </authorList>
    </citation>
    <scope>NUCLEOTIDE SEQUENCE [LARGE SCALE GENOMIC DNA]</scope>
    <source>
        <strain evidence="4">COMA1</strain>
    </source>
</reference>
<dbReference type="Gene3D" id="3.40.50.150">
    <property type="entry name" value="Vaccinia Virus protein VP39"/>
    <property type="match status" value="1"/>
</dbReference>
<dbReference type="Pfam" id="PF13524">
    <property type="entry name" value="Glyco_trans_1_2"/>
    <property type="match status" value="1"/>
</dbReference>
<evidence type="ECO:0000259" key="1">
    <source>
        <dbReference type="Pfam" id="PF00534"/>
    </source>
</evidence>
<dbReference type="GO" id="GO:0016757">
    <property type="term" value="F:glycosyltransferase activity"/>
    <property type="evidence" value="ECO:0007669"/>
    <property type="project" value="UniProtKB-KW"/>
</dbReference>
<dbReference type="CDD" id="cd03801">
    <property type="entry name" value="GT4_PimA-like"/>
    <property type="match status" value="1"/>
</dbReference>
<dbReference type="PANTHER" id="PTHR43179">
    <property type="entry name" value="RHAMNOSYLTRANSFERASE WBBL"/>
    <property type="match status" value="1"/>
</dbReference>
<accession>A0A0S4LRG5</accession>
<gene>
    <name evidence="4" type="ORF">COMA1_40205</name>
</gene>
<dbReference type="CDD" id="cd00761">
    <property type="entry name" value="Glyco_tranf_GTA_type"/>
    <property type="match status" value="1"/>
</dbReference>
<dbReference type="InterPro" id="IPR001173">
    <property type="entry name" value="Glyco_trans_2-like"/>
</dbReference>
<feature type="domain" description="Spore protein YkvP/CgeB glycosyl transferase-like" evidence="3">
    <location>
        <begin position="271"/>
        <end position="365"/>
    </location>
</feature>
<dbReference type="InterPro" id="IPR011990">
    <property type="entry name" value="TPR-like_helical_dom_sf"/>
</dbReference>
<dbReference type="EMBL" id="CZQA01000010">
    <property type="protein sequence ID" value="CUS37698.1"/>
    <property type="molecule type" value="Genomic_DNA"/>
</dbReference>
<dbReference type="SUPFAM" id="SSF53756">
    <property type="entry name" value="UDP-Glycosyltransferase/glycogen phosphorylase"/>
    <property type="match status" value="2"/>
</dbReference>
<dbReference type="OrthoDB" id="9179784at2"/>
<dbReference type="Pfam" id="PF00535">
    <property type="entry name" value="Glycos_transf_2"/>
    <property type="match status" value="2"/>
</dbReference>
<feature type="domain" description="Glycosyltransferase 2-like" evidence="2">
    <location>
        <begin position="1378"/>
        <end position="1497"/>
    </location>
</feature>
<dbReference type="InterPro" id="IPR029063">
    <property type="entry name" value="SAM-dependent_MTases_sf"/>
</dbReference>